<dbReference type="Gene3D" id="1.10.10.60">
    <property type="entry name" value="Homeodomain-like"/>
    <property type="match status" value="1"/>
</dbReference>
<protein>
    <submittedName>
        <fullName evidence="5">AraC-like DNA-binding protein</fullName>
    </submittedName>
</protein>
<organism evidence="5 6">
    <name type="scientific">Acidipila rosea</name>
    <dbReference type="NCBI Taxonomy" id="768535"/>
    <lineage>
        <taxon>Bacteria</taxon>
        <taxon>Pseudomonadati</taxon>
        <taxon>Acidobacteriota</taxon>
        <taxon>Terriglobia</taxon>
        <taxon>Terriglobales</taxon>
        <taxon>Acidobacteriaceae</taxon>
        <taxon>Acidipila</taxon>
    </lineage>
</organism>
<dbReference type="PANTHER" id="PTHR43280:SF32">
    <property type="entry name" value="TRANSCRIPTIONAL REGULATORY PROTEIN"/>
    <property type="match status" value="1"/>
</dbReference>
<dbReference type="InterPro" id="IPR009057">
    <property type="entry name" value="Homeodomain-like_sf"/>
</dbReference>
<keyword evidence="6" id="KW-1185">Reference proteome</keyword>
<dbReference type="GO" id="GO:0003700">
    <property type="term" value="F:DNA-binding transcription factor activity"/>
    <property type="evidence" value="ECO:0007669"/>
    <property type="project" value="InterPro"/>
</dbReference>
<dbReference type="InterPro" id="IPR003313">
    <property type="entry name" value="AraC-bd"/>
</dbReference>
<keyword evidence="2 5" id="KW-0238">DNA-binding</keyword>
<proteinExistence type="predicted"/>
<evidence type="ECO:0000259" key="4">
    <source>
        <dbReference type="PROSITE" id="PS01124"/>
    </source>
</evidence>
<evidence type="ECO:0000256" key="3">
    <source>
        <dbReference type="ARBA" id="ARBA00023163"/>
    </source>
</evidence>
<dbReference type="InterPro" id="IPR018060">
    <property type="entry name" value="HTH_AraC"/>
</dbReference>
<dbReference type="SUPFAM" id="SSF51215">
    <property type="entry name" value="Regulatory protein AraC"/>
    <property type="match status" value="1"/>
</dbReference>
<sequence length="298" mass="33373">MVKIGHRSPSITRVNFAAKKQALGFEAVTLATAVQRAGKEHFARPRCAAFFQLMLVNEGTAHQEIDFISYRLKTGSLIFIRPGQVQRLFISDRCKAQLLIFELNFISPSKEGIQPHRISTMIESTPPIRAAFATLFEEYSGGDAHPTSRRILSNELIVLLLRLERQSDLLSDVSAQTSNVFDIFNRFETLLEASFAETRSVAAFAHKLGCSEKTLNRACSVVTGAAPKELIQKRVALEAKRVLVYTNMTVKEISEELGFSEPTNFVKFFRRLTGMLPMAFRDQALSIPVRHGVVKSDH</sequence>
<feature type="domain" description="HTH araC/xylS-type" evidence="4">
    <location>
        <begin position="185"/>
        <end position="283"/>
    </location>
</feature>
<reference evidence="5 6" key="1">
    <citation type="submission" date="2019-03" db="EMBL/GenBank/DDBJ databases">
        <title>Genomic Encyclopedia of Type Strains, Phase IV (KMG-IV): sequencing the most valuable type-strain genomes for metagenomic binning, comparative biology and taxonomic classification.</title>
        <authorList>
            <person name="Goeker M."/>
        </authorList>
    </citation>
    <scope>NUCLEOTIDE SEQUENCE [LARGE SCALE GENOMIC DNA]</scope>
    <source>
        <strain evidence="5 6">DSM 103428</strain>
    </source>
</reference>
<evidence type="ECO:0000313" key="5">
    <source>
        <dbReference type="EMBL" id="TCK72834.1"/>
    </source>
</evidence>
<dbReference type="RefSeq" id="WP_165876780.1">
    <property type="nucleotide sequence ID" value="NZ_SMGK01000003.1"/>
</dbReference>
<name>A0A4R1L477_9BACT</name>
<dbReference type="GO" id="GO:0043565">
    <property type="term" value="F:sequence-specific DNA binding"/>
    <property type="evidence" value="ECO:0007669"/>
    <property type="project" value="InterPro"/>
</dbReference>
<dbReference type="Proteomes" id="UP000295210">
    <property type="component" value="Unassembled WGS sequence"/>
</dbReference>
<dbReference type="SMART" id="SM00342">
    <property type="entry name" value="HTH_ARAC"/>
    <property type="match status" value="1"/>
</dbReference>
<dbReference type="SUPFAM" id="SSF46689">
    <property type="entry name" value="Homeodomain-like"/>
    <property type="match status" value="1"/>
</dbReference>
<accession>A0A4R1L477</accession>
<comment type="caution">
    <text evidence="5">The sequence shown here is derived from an EMBL/GenBank/DDBJ whole genome shotgun (WGS) entry which is preliminary data.</text>
</comment>
<dbReference type="InterPro" id="IPR037923">
    <property type="entry name" value="HTH-like"/>
</dbReference>
<evidence type="ECO:0000256" key="2">
    <source>
        <dbReference type="ARBA" id="ARBA00023125"/>
    </source>
</evidence>
<dbReference type="PANTHER" id="PTHR43280">
    <property type="entry name" value="ARAC-FAMILY TRANSCRIPTIONAL REGULATOR"/>
    <property type="match status" value="1"/>
</dbReference>
<keyword evidence="1" id="KW-0805">Transcription regulation</keyword>
<evidence type="ECO:0000256" key="1">
    <source>
        <dbReference type="ARBA" id="ARBA00023015"/>
    </source>
</evidence>
<dbReference type="AlphaFoldDB" id="A0A4R1L477"/>
<dbReference type="Pfam" id="PF12833">
    <property type="entry name" value="HTH_18"/>
    <property type="match status" value="1"/>
</dbReference>
<dbReference type="PROSITE" id="PS01124">
    <property type="entry name" value="HTH_ARAC_FAMILY_2"/>
    <property type="match status" value="1"/>
</dbReference>
<dbReference type="EMBL" id="SMGK01000003">
    <property type="protein sequence ID" value="TCK72834.1"/>
    <property type="molecule type" value="Genomic_DNA"/>
</dbReference>
<dbReference type="Pfam" id="PF02311">
    <property type="entry name" value="AraC_binding"/>
    <property type="match status" value="1"/>
</dbReference>
<evidence type="ECO:0000313" key="6">
    <source>
        <dbReference type="Proteomes" id="UP000295210"/>
    </source>
</evidence>
<gene>
    <name evidence="5" type="ORF">C7378_2426</name>
</gene>
<keyword evidence="3" id="KW-0804">Transcription</keyword>